<feature type="domain" description="PLD phosphodiesterase" evidence="7">
    <location>
        <begin position="239"/>
        <end position="266"/>
    </location>
</feature>
<keyword evidence="2" id="KW-1003">Cell membrane</keyword>
<evidence type="ECO:0000313" key="9">
    <source>
        <dbReference type="Proteomes" id="UP000001935"/>
    </source>
</evidence>
<feature type="domain" description="PLD phosphodiesterase" evidence="7">
    <location>
        <begin position="420"/>
        <end position="442"/>
    </location>
</feature>
<dbReference type="InterPro" id="IPR025202">
    <property type="entry name" value="PLD-like_dom"/>
</dbReference>
<dbReference type="Pfam" id="PF13091">
    <property type="entry name" value="PLDc_2"/>
    <property type="match status" value="2"/>
</dbReference>
<protein>
    <submittedName>
        <fullName evidence="8">Cardiolipin synthetase 2</fullName>
        <ecNumber evidence="8">2.7.8.-</ecNumber>
    </submittedName>
</protein>
<keyword evidence="5 6" id="KW-0472">Membrane</keyword>
<evidence type="ECO:0000256" key="4">
    <source>
        <dbReference type="ARBA" id="ARBA00022989"/>
    </source>
</evidence>
<evidence type="ECO:0000256" key="2">
    <source>
        <dbReference type="ARBA" id="ARBA00022475"/>
    </source>
</evidence>
<dbReference type="GO" id="GO:0008808">
    <property type="term" value="F:cardiolipin synthase activity"/>
    <property type="evidence" value="ECO:0007669"/>
    <property type="project" value="TreeGrafter"/>
</dbReference>
<evidence type="ECO:0000256" key="1">
    <source>
        <dbReference type="ARBA" id="ARBA00004651"/>
    </source>
</evidence>
<feature type="transmembrane region" description="Helical" evidence="6">
    <location>
        <begin position="34"/>
        <end position="56"/>
    </location>
</feature>
<dbReference type="Gene3D" id="3.30.870.10">
    <property type="entry name" value="Endonuclease Chain A"/>
    <property type="match status" value="2"/>
</dbReference>
<dbReference type="Proteomes" id="UP000001935">
    <property type="component" value="Chromosome"/>
</dbReference>
<evidence type="ECO:0000313" key="8">
    <source>
        <dbReference type="EMBL" id="ABC84006.1"/>
    </source>
</evidence>
<accession>Q2IHF1</accession>
<organism evidence="8 9">
    <name type="scientific">Anaeromyxobacter dehalogenans (strain 2CP-C)</name>
    <dbReference type="NCBI Taxonomy" id="290397"/>
    <lineage>
        <taxon>Bacteria</taxon>
        <taxon>Pseudomonadati</taxon>
        <taxon>Myxococcota</taxon>
        <taxon>Myxococcia</taxon>
        <taxon>Myxococcales</taxon>
        <taxon>Cystobacterineae</taxon>
        <taxon>Anaeromyxobacteraceae</taxon>
        <taxon>Anaeromyxobacter</taxon>
    </lineage>
</organism>
<keyword evidence="8" id="KW-0808">Transferase</keyword>
<evidence type="ECO:0000256" key="6">
    <source>
        <dbReference type="SAM" id="Phobius"/>
    </source>
</evidence>
<dbReference type="CDD" id="cd09157">
    <property type="entry name" value="PLDc_CLS_unchar2_1"/>
    <property type="match status" value="1"/>
</dbReference>
<dbReference type="STRING" id="290397.Adeh_4242"/>
<dbReference type="KEGG" id="ade:Adeh_4242"/>
<keyword evidence="3 6" id="KW-0812">Transmembrane</keyword>
<dbReference type="SUPFAM" id="SSF56024">
    <property type="entry name" value="Phospholipase D/nuclease"/>
    <property type="match status" value="2"/>
</dbReference>
<dbReference type="CDD" id="cd09163">
    <property type="entry name" value="PLDc_CLS_unchar2_2"/>
    <property type="match status" value="1"/>
</dbReference>
<gene>
    <name evidence="8" type="ordered locus">Adeh_4242</name>
</gene>
<reference evidence="8 9" key="1">
    <citation type="submission" date="2006-01" db="EMBL/GenBank/DDBJ databases">
        <title>Complete sequence of Anaeromyxobacter dehalogenans 2CP-C.</title>
        <authorList>
            <consortium name="US DOE Joint Genome Institute"/>
            <person name="Copeland A."/>
            <person name="Lucas S."/>
            <person name="Lapidus A."/>
            <person name="Barry K."/>
            <person name="Detter J.C."/>
            <person name="Glavina T."/>
            <person name="Hammon N."/>
            <person name="Israni S."/>
            <person name="Pitluck S."/>
            <person name="Brettin T."/>
            <person name="Bruce D."/>
            <person name="Han C."/>
            <person name="Tapia R."/>
            <person name="Gilna P."/>
            <person name="Kiss H."/>
            <person name="Schmutz J."/>
            <person name="Larimer F."/>
            <person name="Land M."/>
            <person name="Kyrpides N."/>
            <person name="Anderson I."/>
            <person name="Sanford R.A."/>
            <person name="Ritalahti K.M."/>
            <person name="Thomas H.S."/>
            <person name="Kirby J.R."/>
            <person name="Zhulin I.B."/>
            <person name="Loeffler F.E."/>
            <person name="Richardson P."/>
        </authorList>
    </citation>
    <scope>NUCLEOTIDE SEQUENCE [LARGE SCALE GENOMIC DNA]</scope>
    <source>
        <strain evidence="8 9">2CP-C</strain>
    </source>
</reference>
<evidence type="ECO:0000256" key="5">
    <source>
        <dbReference type="ARBA" id="ARBA00023136"/>
    </source>
</evidence>
<dbReference type="PROSITE" id="PS50035">
    <property type="entry name" value="PLD"/>
    <property type="match status" value="2"/>
</dbReference>
<keyword evidence="4 6" id="KW-1133">Transmembrane helix</keyword>
<dbReference type="InterPro" id="IPR027379">
    <property type="entry name" value="CLS_N"/>
</dbReference>
<dbReference type="SMART" id="SM00155">
    <property type="entry name" value="PLDc"/>
    <property type="match status" value="2"/>
</dbReference>
<dbReference type="HOGENOM" id="CLU_038053_1_0_7"/>
<dbReference type="Pfam" id="PF13396">
    <property type="entry name" value="PLDc_N"/>
    <property type="match status" value="1"/>
</dbReference>
<dbReference type="GO" id="GO:0005886">
    <property type="term" value="C:plasma membrane"/>
    <property type="evidence" value="ECO:0007669"/>
    <property type="project" value="UniProtKB-SubCell"/>
</dbReference>
<proteinExistence type="predicted"/>
<sequence length="502" mass="55002">MSDGVEGPESKARAIRHLDGPSVRCFTDPVFRDAWSAAVLVVATGLSLVATGHAVLHKRDVRAALGWVGLIWLAPIAGALAYLLFGVNRIRRRAQAIGLPEVRSRAEDRPPPPRLPSDAEHLAPLVALADAVVRRPLVAGNAITLLPGGGLAYPAMLEAIDAAHHSVTFCTYIFDTGLAGDAFADALARAHERGVKVRVLVDAIGVRYRWPPIHRRLRRLGVRTELFLPRLTPAWLPFVNLRNHRKILVVDGRIGFTGGMNVRDEFLPRPGGPPPFMDLQVRIEGPVVAHLQSAFAEDWLFTTGEPLDGNAFFPPLAAAGSVLARGVADGPDEDFEAIRWLLLGALSAARRRVRVVTPYFLPDPPLITALNVAAMRGVEVDVVLPERGNLPLVQWAQTAQLWQVLDRGCRVWCTPPPFDHTKAMVVDGAWSLLGSANWDPRSLRLNFELDVEAYDPELAARVDRLVEDRLAAARPLTLAEVDRRPLPVKLRDGVVRLLSPYL</sequence>
<dbReference type="PANTHER" id="PTHR21248">
    <property type="entry name" value="CARDIOLIPIN SYNTHASE"/>
    <property type="match status" value="1"/>
</dbReference>
<dbReference type="EMBL" id="CP000251">
    <property type="protein sequence ID" value="ABC84006.1"/>
    <property type="molecule type" value="Genomic_DNA"/>
</dbReference>
<dbReference type="GO" id="GO:0032049">
    <property type="term" value="P:cardiolipin biosynthetic process"/>
    <property type="evidence" value="ECO:0007669"/>
    <property type="project" value="UniProtKB-ARBA"/>
</dbReference>
<comment type="subcellular location">
    <subcellularLocation>
        <location evidence="1">Cell membrane</location>
        <topology evidence="1">Multi-pass membrane protein</topology>
    </subcellularLocation>
</comment>
<dbReference type="eggNOG" id="COG1502">
    <property type="taxonomic scope" value="Bacteria"/>
</dbReference>
<evidence type="ECO:0000256" key="3">
    <source>
        <dbReference type="ARBA" id="ARBA00022692"/>
    </source>
</evidence>
<dbReference type="PANTHER" id="PTHR21248:SF22">
    <property type="entry name" value="PHOSPHOLIPASE D"/>
    <property type="match status" value="1"/>
</dbReference>
<dbReference type="EC" id="2.7.8.-" evidence="8"/>
<feature type="transmembrane region" description="Helical" evidence="6">
    <location>
        <begin position="63"/>
        <end position="85"/>
    </location>
</feature>
<name>Q2IHF1_ANADE</name>
<dbReference type="InterPro" id="IPR001736">
    <property type="entry name" value="PLipase_D/transphosphatidylase"/>
</dbReference>
<dbReference type="AlphaFoldDB" id="Q2IHF1"/>
<evidence type="ECO:0000259" key="7">
    <source>
        <dbReference type="PROSITE" id="PS50035"/>
    </source>
</evidence>